<dbReference type="AlphaFoldDB" id="A0A1E4SMB5"/>
<sequence>MFIKLLSNLVKMIPNSDRNLTGNAENKEEFYIKSFMGMKNVNTEASVVGLASSGLPSDGLAPSGLPSVGAGPCGLPSVGAGPSGLPCGLPSVGAGPSGLPASLELDLRWMAYQLQWLAFHPQWLA</sequence>
<reference evidence="2" key="1">
    <citation type="submission" date="2016-05" db="EMBL/GenBank/DDBJ databases">
        <title>Comparative genomics of biotechnologically important yeasts.</title>
        <authorList>
            <consortium name="DOE Joint Genome Institute"/>
            <person name="Riley R."/>
            <person name="Haridas S."/>
            <person name="Wolfe K.H."/>
            <person name="Lopes M.R."/>
            <person name="Hittinger C.T."/>
            <person name="Goker M."/>
            <person name="Salamov A."/>
            <person name="Wisecaver J."/>
            <person name="Long T.M."/>
            <person name="Aerts A.L."/>
            <person name="Barry K."/>
            <person name="Choi C."/>
            <person name="Clum A."/>
            <person name="Coughlan A.Y."/>
            <person name="Deshpande S."/>
            <person name="Douglass A.P."/>
            <person name="Hanson S.J."/>
            <person name="Klenk H.-P."/>
            <person name="Labutti K."/>
            <person name="Lapidus A."/>
            <person name="Lindquist E."/>
            <person name="Lipzen A."/>
            <person name="Meier-Kolthoff J.P."/>
            <person name="Ohm R.A."/>
            <person name="Otillar R.P."/>
            <person name="Pangilinan J."/>
            <person name="Peng Y."/>
            <person name="Rokas A."/>
            <person name="Rosa C.A."/>
            <person name="Scheuner C."/>
            <person name="Sibirny A.A."/>
            <person name="Slot J.C."/>
            <person name="Stielow J.B."/>
            <person name="Sun H."/>
            <person name="Kurtzman C.P."/>
            <person name="Blackwell M."/>
            <person name="Grigoriev I.V."/>
            <person name="Jeffries T.W."/>
        </authorList>
    </citation>
    <scope>NUCLEOTIDE SEQUENCE [LARGE SCALE GENOMIC DNA]</scope>
    <source>
        <strain evidence="2">NRRL Y-17324</strain>
    </source>
</reference>
<organism evidence="1 2">
    <name type="scientific">Suhomyces tanzawaensis NRRL Y-17324</name>
    <dbReference type="NCBI Taxonomy" id="984487"/>
    <lineage>
        <taxon>Eukaryota</taxon>
        <taxon>Fungi</taxon>
        <taxon>Dikarya</taxon>
        <taxon>Ascomycota</taxon>
        <taxon>Saccharomycotina</taxon>
        <taxon>Pichiomycetes</taxon>
        <taxon>Debaryomycetaceae</taxon>
        <taxon>Suhomyces</taxon>
    </lineage>
</organism>
<gene>
    <name evidence="1" type="ORF">CANTADRAFT_168616</name>
</gene>
<accession>A0A1E4SMB5</accession>
<evidence type="ECO:0000313" key="2">
    <source>
        <dbReference type="Proteomes" id="UP000094285"/>
    </source>
</evidence>
<protein>
    <submittedName>
        <fullName evidence="1">Uncharacterized protein</fullName>
    </submittedName>
</protein>
<dbReference type="Proteomes" id="UP000094285">
    <property type="component" value="Unassembled WGS sequence"/>
</dbReference>
<proteinExistence type="predicted"/>
<dbReference type="EMBL" id="KV453910">
    <property type="protein sequence ID" value="ODV80653.1"/>
    <property type="molecule type" value="Genomic_DNA"/>
</dbReference>
<keyword evidence="2" id="KW-1185">Reference proteome</keyword>
<dbReference type="RefSeq" id="XP_020065775.1">
    <property type="nucleotide sequence ID" value="XM_020206349.1"/>
</dbReference>
<dbReference type="GeneID" id="30980486"/>
<name>A0A1E4SMB5_9ASCO</name>
<evidence type="ECO:0000313" key="1">
    <source>
        <dbReference type="EMBL" id="ODV80653.1"/>
    </source>
</evidence>